<dbReference type="PROSITE" id="PS51257">
    <property type="entry name" value="PROKAR_LIPOPROTEIN"/>
    <property type="match status" value="1"/>
</dbReference>
<proteinExistence type="predicted"/>
<dbReference type="Gene3D" id="2.60.450.10">
    <property type="entry name" value="Lipopolysaccharide (LPS) transport protein A like domain"/>
    <property type="match status" value="1"/>
</dbReference>
<gene>
    <name evidence="1" type="ordered locus">Oweho_0083</name>
</gene>
<name>G8R5V7_OWEHD</name>
<dbReference type="KEGG" id="oho:Oweho_0083"/>
<dbReference type="GO" id="GO:0005886">
    <property type="term" value="C:plasma membrane"/>
    <property type="evidence" value="ECO:0007669"/>
    <property type="project" value="InterPro"/>
</dbReference>
<dbReference type="eggNOG" id="COG3117">
    <property type="taxonomic scope" value="Bacteria"/>
</dbReference>
<dbReference type="Pfam" id="PF06835">
    <property type="entry name" value="LptC"/>
    <property type="match status" value="1"/>
</dbReference>
<protein>
    <recommendedName>
        <fullName evidence="3">LPS export ABC transporter periplasmic protein LptC</fullName>
    </recommendedName>
</protein>
<sequence length="185" mass="21238">MIKKHILTKGIAASVAMLFLFSCSNDIKQVQEITKEDNLPMDVQENLVLQYSDSSFVRLQLEAPLAESYTQLEDPQRKFPKGIEVFFFDSQGVQETRLKANQATNFINRRLWHATGDVVVVNKKGEQLNTEELYWDEKREKIYSEVFVKITTGKEIIMGEGFEADQSFDNYTISKVTGQIAIEDE</sequence>
<dbReference type="RefSeq" id="WP_014200466.1">
    <property type="nucleotide sequence ID" value="NC_016599.1"/>
</dbReference>
<evidence type="ECO:0000313" key="1">
    <source>
        <dbReference type="EMBL" id="AEV31105.1"/>
    </source>
</evidence>
<evidence type="ECO:0008006" key="3">
    <source>
        <dbReference type="Google" id="ProtNLM"/>
    </source>
</evidence>
<organism evidence="1 2">
    <name type="scientific">Owenweeksia hongkongensis (strain DSM 17368 / CIP 108786 / JCM 12287 / NRRL B-23963 / UST20020801)</name>
    <dbReference type="NCBI Taxonomy" id="926562"/>
    <lineage>
        <taxon>Bacteria</taxon>
        <taxon>Pseudomonadati</taxon>
        <taxon>Bacteroidota</taxon>
        <taxon>Flavobacteriia</taxon>
        <taxon>Flavobacteriales</taxon>
        <taxon>Owenweeksiaceae</taxon>
        <taxon>Owenweeksia</taxon>
    </lineage>
</organism>
<dbReference type="NCBIfam" id="TIGR04409">
    <property type="entry name" value="LptC_YrbK"/>
    <property type="match status" value="1"/>
</dbReference>
<dbReference type="HOGENOM" id="CLU_098275_2_1_10"/>
<accession>G8R5V7</accession>
<dbReference type="GO" id="GO:0015221">
    <property type="term" value="F:lipopolysaccharide transmembrane transporter activity"/>
    <property type="evidence" value="ECO:0007669"/>
    <property type="project" value="InterPro"/>
</dbReference>
<dbReference type="STRING" id="926562.Oweho_0083"/>
<evidence type="ECO:0000313" key="2">
    <source>
        <dbReference type="Proteomes" id="UP000005631"/>
    </source>
</evidence>
<reference evidence="1 2" key="1">
    <citation type="journal article" date="2012" name="Stand. Genomic Sci.">
        <title>Genome sequence of the orange-pigmented seawater bacterium Owenweeksia hongkongensis type strain (UST20020801(T)).</title>
        <authorList>
            <person name="Riedel T."/>
            <person name="Held B."/>
            <person name="Nolan M."/>
            <person name="Lucas S."/>
            <person name="Lapidus A."/>
            <person name="Tice H."/>
            <person name="Del Rio T.G."/>
            <person name="Cheng J.F."/>
            <person name="Han C."/>
            <person name="Tapia R."/>
            <person name="Goodwin L.A."/>
            <person name="Pitluck S."/>
            <person name="Liolios K."/>
            <person name="Mavromatis K."/>
            <person name="Pagani I."/>
            <person name="Ivanova N."/>
            <person name="Mikhailova N."/>
            <person name="Pati A."/>
            <person name="Chen A."/>
            <person name="Palaniappan K."/>
            <person name="Rohde M."/>
            <person name="Tindall B.J."/>
            <person name="Detter J.C."/>
            <person name="Goker M."/>
            <person name="Woyke T."/>
            <person name="Bristow J."/>
            <person name="Eisen J.A."/>
            <person name="Markowitz V."/>
            <person name="Hugenholtz P."/>
            <person name="Klenk H.P."/>
            <person name="Kyrpides N.C."/>
        </authorList>
    </citation>
    <scope>NUCLEOTIDE SEQUENCE</scope>
    <source>
        <strain evidence="2">DSM 17368 / JCM 12287 / NRRL B-23963</strain>
    </source>
</reference>
<dbReference type="AlphaFoldDB" id="G8R5V7"/>
<dbReference type="EMBL" id="CP003156">
    <property type="protein sequence ID" value="AEV31105.1"/>
    <property type="molecule type" value="Genomic_DNA"/>
</dbReference>
<dbReference type="OrthoDB" id="1427074at2"/>
<dbReference type="InterPro" id="IPR026265">
    <property type="entry name" value="LptC"/>
</dbReference>
<dbReference type="Proteomes" id="UP000005631">
    <property type="component" value="Chromosome"/>
</dbReference>
<keyword evidence="2" id="KW-1185">Reference proteome</keyword>
<dbReference type="InterPro" id="IPR010664">
    <property type="entry name" value="LipoPS_assembly_LptC-rel"/>
</dbReference>